<dbReference type="RefSeq" id="WP_010368590.1">
    <property type="nucleotide sequence ID" value="NZ_CP011924.1"/>
</dbReference>
<dbReference type="Proteomes" id="UP000016521">
    <property type="component" value="Chromosome I"/>
</dbReference>
<evidence type="ECO:0000313" key="5">
    <source>
        <dbReference type="Proteomes" id="UP000016521"/>
    </source>
</evidence>
<organism evidence="4 5">
    <name type="scientific">Pseudoalteromonas piscicida</name>
    <dbReference type="NCBI Taxonomy" id="43662"/>
    <lineage>
        <taxon>Bacteria</taxon>
        <taxon>Pseudomonadati</taxon>
        <taxon>Pseudomonadota</taxon>
        <taxon>Gammaproteobacteria</taxon>
        <taxon>Alteromonadales</taxon>
        <taxon>Pseudoalteromonadaceae</taxon>
        <taxon>Pseudoalteromonas</taxon>
    </lineage>
</organism>
<evidence type="ECO:0000256" key="3">
    <source>
        <dbReference type="ARBA" id="ARBA00023315"/>
    </source>
</evidence>
<dbReference type="SUPFAM" id="SSF51161">
    <property type="entry name" value="Trimeric LpxA-like enzymes"/>
    <property type="match status" value="1"/>
</dbReference>
<dbReference type="Gene3D" id="2.160.10.10">
    <property type="entry name" value="Hexapeptide repeat proteins"/>
    <property type="match status" value="1"/>
</dbReference>
<dbReference type="InterPro" id="IPR050179">
    <property type="entry name" value="Trans_hexapeptide_repeat"/>
</dbReference>
<dbReference type="CDD" id="cd04647">
    <property type="entry name" value="LbH_MAT_like"/>
    <property type="match status" value="1"/>
</dbReference>
<evidence type="ECO:0000256" key="1">
    <source>
        <dbReference type="ARBA" id="ARBA00007274"/>
    </source>
</evidence>
<name>A0ABM6NJQ1_PSEO7</name>
<proteinExistence type="inferred from homology"/>
<dbReference type="PANTHER" id="PTHR43300:SF12">
    <property type="entry name" value="CHLORAMPHENICOL ACETYLTRANSFERASE"/>
    <property type="match status" value="1"/>
</dbReference>
<gene>
    <name evidence="4" type="primary">lacA</name>
    <name evidence="4" type="ORF">PPIS_a4286</name>
</gene>
<sequence length="191" mass="20896">MSHYTREELLTLGFAKVGQNCLVSKKASFYGTKNIELGDSVRIDDFCVLSAGEGGIKLGCYIHIAVYTCLIGAGAIEVANYCNISSRVAIYSSSDDYSGEWMTNPMVDNAFTNVEHGTVTLQPHVIIGSGSVILPNVTLYEGVAVGALSLVNKDLEPFTIYAGQPVRFIKPRKRDLLKWQLDFEHKLSLPS</sequence>
<reference evidence="4 5" key="1">
    <citation type="submission" date="2015-06" db="EMBL/GenBank/DDBJ databases">
        <authorList>
            <person name="Xie B.-B."/>
            <person name="Rong J.-C."/>
            <person name="Qin Q.-L."/>
            <person name="Zhang Y.-Z."/>
        </authorList>
    </citation>
    <scope>NUCLEOTIDE SEQUENCE [LARGE SCALE GENOMIC DNA]</scope>
    <source>
        <strain evidence="4 5">JCM 20779</strain>
    </source>
</reference>
<dbReference type="InterPro" id="IPR011004">
    <property type="entry name" value="Trimer_LpxA-like_sf"/>
</dbReference>
<comment type="similarity">
    <text evidence="1">Belongs to the transferase hexapeptide repeat family.</text>
</comment>
<dbReference type="EMBL" id="CP011924">
    <property type="protein sequence ID" value="ATD08937.1"/>
    <property type="molecule type" value="Genomic_DNA"/>
</dbReference>
<evidence type="ECO:0000313" key="4">
    <source>
        <dbReference type="EMBL" id="ATD08937.1"/>
    </source>
</evidence>
<dbReference type="PANTHER" id="PTHR43300">
    <property type="entry name" value="ACETYLTRANSFERASE"/>
    <property type="match status" value="1"/>
</dbReference>
<accession>A0ABM6NJQ1</accession>
<keyword evidence="5" id="KW-1185">Reference proteome</keyword>
<keyword evidence="2" id="KW-0808">Transferase</keyword>
<evidence type="ECO:0000256" key="2">
    <source>
        <dbReference type="ARBA" id="ARBA00022679"/>
    </source>
</evidence>
<protein>
    <submittedName>
        <fullName evidence="4">Galactoside O-acetyltransferase</fullName>
    </submittedName>
</protein>
<keyword evidence="3" id="KW-0012">Acyltransferase</keyword>